<organism evidence="10 11">
    <name type="scientific">Streblomastix strix</name>
    <dbReference type="NCBI Taxonomy" id="222440"/>
    <lineage>
        <taxon>Eukaryota</taxon>
        <taxon>Metamonada</taxon>
        <taxon>Preaxostyla</taxon>
        <taxon>Oxymonadida</taxon>
        <taxon>Streblomastigidae</taxon>
        <taxon>Streblomastix</taxon>
    </lineage>
</organism>
<feature type="compositionally biased region" description="Basic and acidic residues" evidence="8">
    <location>
        <begin position="379"/>
        <end position="405"/>
    </location>
</feature>
<keyword evidence="3 7" id="KW-0812">Transmembrane</keyword>
<dbReference type="InterPro" id="IPR001594">
    <property type="entry name" value="Palmitoyltrfase_DHHC"/>
</dbReference>
<protein>
    <recommendedName>
        <fullName evidence="7">Palmitoyltransferase</fullName>
        <ecNumber evidence="7">2.3.1.225</ecNumber>
    </recommendedName>
</protein>
<sequence>MVNFAHDGKIDKTNVDAYEYIYPYDGVLNTQVKYCQKCGIVQPARSRHSDLDGYCLAKYDHFCAWIAGGVGSGNFRYFFYFLIQTWVSQLYLVITCIYIIVKFVVTKEGLYDNVVGENAIETLIKRIVVTYVSIRKNHQGTLGALALDFAIGYPVFNLFISHYKECSQNITQWEHYVKKKYMKENRKVAGDIVAGRKNIDKQNPPASYITDLIDDIQHVDITQNKYNRGLLNNIIDVFRPPHTWKIYKDIVKKKESDLKQEKLNKKKKEVEKQIELNVLKEKERLDLNPQEKEKEKQSDELVPIITNKDDNIKTLANTNTNKSLLIQALQQYQQQSSLSEQGQIPSIVAQLPFTFFSCFPDYFPNRHVFQVNFQKKEIKDGSPHKDKDENDIKKEQESTENKESENNDSQKNLVIHSFNEWVEIYQKLRFQAVTEGTEGEIDAEQGQGQSYGDYDLQVLTCKA</sequence>
<comment type="similarity">
    <text evidence="7">Belongs to the DHHC palmitoyltransferase family.</text>
</comment>
<gene>
    <name evidence="10" type="ORF">EZS28_003616</name>
</gene>
<comment type="caution">
    <text evidence="7">Lacks conserved residue(s) required for the propagation of feature annotation.</text>
</comment>
<dbReference type="GO" id="GO:0005794">
    <property type="term" value="C:Golgi apparatus"/>
    <property type="evidence" value="ECO:0007669"/>
    <property type="project" value="TreeGrafter"/>
</dbReference>
<evidence type="ECO:0000256" key="7">
    <source>
        <dbReference type="RuleBase" id="RU079119"/>
    </source>
</evidence>
<dbReference type="PANTHER" id="PTHR22883">
    <property type="entry name" value="ZINC FINGER DHHC DOMAIN CONTAINING PROTEIN"/>
    <property type="match status" value="1"/>
</dbReference>
<dbReference type="PROSITE" id="PS50216">
    <property type="entry name" value="DHHC"/>
    <property type="match status" value="1"/>
</dbReference>
<evidence type="ECO:0000256" key="3">
    <source>
        <dbReference type="ARBA" id="ARBA00022692"/>
    </source>
</evidence>
<keyword evidence="6 7" id="KW-0012">Acyltransferase</keyword>
<keyword evidence="4 7" id="KW-1133">Transmembrane helix</keyword>
<dbReference type="EMBL" id="SNRW01000488">
    <property type="protein sequence ID" value="KAA6400857.1"/>
    <property type="molecule type" value="Genomic_DNA"/>
</dbReference>
<feature type="domain" description="Palmitoyltransferase DHHC" evidence="9">
    <location>
        <begin position="31"/>
        <end position="178"/>
    </location>
</feature>
<evidence type="ECO:0000313" key="10">
    <source>
        <dbReference type="EMBL" id="KAA6400857.1"/>
    </source>
</evidence>
<accession>A0A5J4X0N0</accession>
<evidence type="ECO:0000313" key="11">
    <source>
        <dbReference type="Proteomes" id="UP000324800"/>
    </source>
</evidence>
<dbReference type="InterPro" id="IPR039859">
    <property type="entry name" value="PFA4/ZDH16/20/ERF2-like"/>
</dbReference>
<dbReference type="OrthoDB" id="5977743at2759"/>
<evidence type="ECO:0000256" key="4">
    <source>
        <dbReference type="ARBA" id="ARBA00022989"/>
    </source>
</evidence>
<evidence type="ECO:0000256" key="6">
    <source>
        <dbReference type="ARBA" id="ARBA00023315"/>
    </source>
</evidence>
<feature type="region of interest" description="Disordered" evidence="8">
    <location>
        <begin position="379"/>
        <end position="410"/>
    </location>
</feature>
<evidence type="ECO:0000256" key="8">
    <source>
        <dbReference type="SAM" id="MobiDB-lite"/>
    </source>
</evidence>
<comment type="caution">
    <text evidence="10">The sequence shown here is derived from an EMBL/GenBank/DDBJ whole genome shotgun (WGS) entry which is preliminary data.</text>
</comment>
<dbReference type="PANTHER" id="PTHR22883:SF488">
    <property type="entry name" value="PALMITOYLTRANSFERASE"/>
    <property type="match status" value="1"/>
</dbReference>
<keyword evidence="5 7" id="KW-0472">Membrane</keyword>
<comment type="catalytic activity">
    <reaction evidence="7">
        <text>L-cysteinyl-[protein] + hexadecanoyl-CoA = S-hexadecanoyl-L-cysteinyl-[protein] + CoA</text>
        <dbReference type="Rhea" id="RHEA:36683"/>
        <dbReference type="Rhea" id="RHEA-COMP:10131"/>
        <dbReference type="Rhea" id="RHEA-COMP:11032"/>
        <dbReference type="ChEBI" id="CHEBI:29950"/>
        <dbReference type="ChEBI" id="CHEBI:57287"/>
        <dbReference type="ChEBI" id="CHEBI:57379"/>
        <dbReference type="ChEBI" id="CHEBI:74151"/>
        <dbReference type="EC" id="2.3.1.225"/>
    </reaction>
</comment>
<evidence type="ECO:0000256" key="1">
    <source>
        <dbReference type="ARBA" id="ARBA00004141"/>
    </source>
</evidence>
<dbReference type="GO" id="GO:0006612">
    <property type="term" value="P:protein targeting to membrane"/>
    <property type="evidence" value="ECO:0007669"/>
    <property type="project" value="TreeGrafter"/>
</dbReference>
<evidence type="ECO:0000256" key="5">
    <source>
        <dbReference type="ARBA" id="ARBA00023136"/>
    </source>
</evidence>
<dbReference type="AlphaFoldDB" id="A0A5J4X0N0"/>
<dbReference type="GO" id="GO:0016020">
    <property type="term" value="C:membrane"/>
    <property type="evidence" value="ECO:0007669"/>
    <property type="project" value="UniProtKB-SubCell"/>
</dbReference>
<evidence type="ECO:0000256" key="2">
    <source>
        <dbReference type="ARBA" id="ARBA00022679"/>
    </source>
</evidence>
<feature type="transmembrane region" description="Helical" evidence="7">
    <location>
        <begin position="77"/>
        <end position="101"/>
    </location>
</feature>
<dbReference type="EC" id="2.3.1.225" evidence="7"/>
<comment type="domain">
    <text evidence="7">The DHHC domain is required for palmitoyltransferase activity.</text>
</comment>
<comment type="subcellular location">
    <subcellularLocation>
        <location evidence="1">Membrane</location>
        <topology evidence="1">Multi-pass membrane protein</topology>
    </subcellularLocation>
</comment>
<reference evidence="10 11" key="1">
    <citation type="submission" date="2019-03" db="EMBL/GenBank/DDBJ databases">
        <title>Single cell metagenomics reveals metabolic interactions within the superorganism composed of flagellate Streblomastix strix and complex community of Bacteroidetes bacteria on its surface.</title>
        <authorList>
            <person name="Treitli S.C."/>
            <person name="Kolisko M."/>
            <person name="Husnik F."/>
            <person name="Keeling P."/>
            <person name="Hampl V."/>
        </authorList>
    </citation>
    <scope>NUCLEOTIDE SEQUENCE [LARGE SCALE GENOMIC DNA]</scope>
    <source>
        <strain evidence="10">ST1C</strain>
    </source>
</reference>
<name>A0A5J4X0N0_9EUKA</name>
<proteinExistence type="inferred from homology"/>
<keyword evidence="2 7" id="KW-0808">Transferase</keyword>
<evidence type="ECO:0000259" key="9">
    <source>
        <dbReference type="Pfam" id="PF01529"/>
    </source>
</evidence>
<dbReference type="GO" id="GO:0005783">
    <property type="term" value="C:endoplasmic reticulum"/>
    <property type="evidence" value="ECO:0007669"/>
    <property type="project" value="TreeGrafter"/>
</dbReference>
<dbReference type="Pfam" id="PF01529">
    <property type="entry name" value="DHHC"/>
    <property type="match status" value="1"/>
</dbReference>
<dbReference type="GO" id="GO:0019706">
    <property type="term" value="F:protein-cysteine S-palmitoyltransferase activity"/>
    <property type="evidence" value="ECO:0007669"/>
    <property type="project" value="UniProtKB-EC"/>
</dbReference>
<dbReference type="Proteomes" id="UP000324800">
    <property type="component" value="Unassembled WGS sequence"/>
</dbReference>